<keyword evidence="1" id="KW-0812">Transmembrane</keyword>
<sequence length="171" mass="19696">MSSSINSTSVPSDYTTAFFIKVIAHIFWWYLAEPRILLPPGRAAENQDRTPEDALKREVWEEIGLQLSQVTHPLPPQAWTRSKGREDYNWVGLPYIIKVSELETSESRGSSQRASQPVLKWEDVIRLNPEEHQTFAWATEDEVRRDKYKMFGNHKETVLGAFAAVTENYSV</sequence>
<keyword evidence="1" id="KW-0472">Membrane</keyword>
<dbReference type="InterPro" id="IPR015797">
    <property type="entry name" value="NUDIX_hydrolase-like_dom_sf"/>
</dbReference>
<evidence type="ECO:0000256" key="1">
    <source>
        <dbReference type="SAM" id="Phobius"/>
    </source>
</evidence>
<dbReference type="AlphaFoldDB" id="A0A5N6E7A4"/>
<keyword evidence="1" id="KW-1133">Transmembrane helix</keyword>
<evidence type="ECO:0000313" key="2">
    <source>
        <dbReference type="EMBL" id="KAB8213248.1"/>
    </source>
</evidence>
<gene>
    <name evidence="2" type="ORF">BDV33DRAFT_197033</name>
</gene>
<name>A0A5N6E7A4_9EURO</name>
<organism evidence="2 3">
    <name type="scientific">Aspergillus novoparasiticus</name>
    <dbReference type="NCBI Taxonomy" id="986946"/>
    <lineage>
        <taxon>Eukaryota</taxon>
        <taxon>Fungi</taxon>
        <taxon>Dikarya</taxon>
        <taxon>Ascomycota</taxon>
        <taxon>Pezizomycotina</taxon>
        <taxon>Eurotiomycetes</taxon>
        <taxon>Eurotiomycetidae</taxon>
        <taxon>Eurotiales</taxon>
        <taxon>Aspergillaceae</taxon>
        <taxon>Aspergillus</taxon>
        <taxon>Aspergillus subgen. Circumdati</taxon>
    </lineage>
</organism>
<proteinExistence type="predicted"/>
<dbReference type="Proteomes" id="UP000326799">
    <property type="component" value="Unassembled WGS sequence"/>
</dbReference>
<feature type="transmembrane region" description="Helical" evidence="1">
    <location>
        <begin position="14"/>
        <end position="32"/>
    </location>
</feature>
<keyword evidence="3" id="KW-1185">Reference proteome</keyword>
<dbReference type="EMBL" id="ML733656">
    <property type="protein sequence ID" value="KAB8213248.1"/>
    <property type="molecule type" value="Genomic_DNA"/>
</dbReference>
<reference evidence="2 3" key="1">
    <citation type="submission" date="2019-04" db="EMBL/GenBank/DDBJ databases">
        <title>Fungal friends and foes A comparative genomics study of 23 Aspergillus species from section Flavi.</title>
        <authorList>
            <consortium name="DOE Joint Genome Institute"/>
            <person name="Kjaerbolling I."/>
            <person name="Vesth T.C."/>
            <person name="Frisvad J.C."/>
            <person name="Nybo J.L."/>
            <person name="Theobald S."/>
            <person name="Kildgaard S."/>
            <person name="Petersen T.I."/>
            <person name="Kuo A."/>
            <person name="Sato A."/>
            <person name="Lyhne E.K."/>
            <person name="Kogle M.E."/>
            <person name="Wiebenga A."/>
            <person name="Kun R.S."/>
            <person name="Lubbers R.J."/>
            <person name="Makela M.R."/>
            <person name="Barry K."/>
            <person name="Chovatia M."/>
            <person name="Clum A."/>
            <person name="Daum C."/>
            <person name="Haridas S."/>
            <person name="He G."/>
            <person name="LaButti K."/>
            <person name="Lipzen A."/>
            <person name="Mondo S."/>
            <person name="Pangilinan J."/>
            <person name="Riley R."/>
            <person name="Salamov A."/>
            <person name="Simmons B.A."/>
            <person name="Magnuson J.K."/>
            <person name="Henrissat B."/>
            <person name="Mortensen U.H."/>
            <person name="Larsen T.O."/>
            <person name="De vries R.P."/>
            <person name="Grigoriev I.V."/>
            <person name="Machida M."/>
            <person name="Baker S.E."/>
            <person name="Andersen M.R."/>
        </authorList>
    </citation>
    <scope>NUCLEOTIDE SEQUENCE [LARGE SCALE GENOMIC DNA]</scope>
    <source>
        <strain evidence="2 3">CBS 126849</strain>
    </source>
</reference>
<protein>
    <submittedName>
        <fullName evidence="2">Uncharacterized protein</fullName>
    </submittedName>
</protein>
<dbReference type="SUPFAM" id="SSF55811">
    <property type="entry name" value="Nudix"/>
    <property type="match status" value="1"/>
</dbReference>
<dbReference type="Gene3D" id="3.90.79.10">
    <property type="entry name" value="Nucleoside Triphosphate Pyrophosphohydrolase"/>
    <property type="match status" value="1"/>
</dbReference>
<accession>A0A5N6E7A4</accession>
<evidence type="ECO:0000313" key="3">
    <source>
        <dbReference type="Proteomes" id="UP000326799"/>
    </source>
</evidence>